<proteinExistence type="predicted"/>
<dbReference type="EMBL" id="CP033614">
    <property type="protein sequence ID" value="AYV54618.1"/>
    <property type="molecule type" value="Genomic_DNA"/>
</dbReference>
<sequence length="134" mass="14755">MSKKTKRLAALFGMTGLVVALLCFTVMLSGNQCPAFGFSEQISANDLPPCHQTEKSNDPVPTCSSCDILVSPESVHPKTPELDRNYFLVLSVLQNPFDFGFGIHTDRKDLYGRSPNPSSQKFTFQSIASVRLLI</sequence>
<dbReference type="Proteomes" id="UP000276407">
    <property type="component" value="Chromosome 1"/>
</dbReference>
<dbReference type="KEGG" id="lkm:EFP84_03205"/>
<dbReference type="AlphaFoldDB" id="A0AAD0ULN1"/>
<reference evidence="1 2" key="1">
    <citation type="submission" date="2018-11" db="EMBL/GenBank/DDBJ databases">
        <title>Complete genome sequence of Leptospira kmetyi isolate LS 001/16 from soil sample associated with a leptospirosis patient in Kelantan.</title>
        <authorList>
            <person name="Muhammad Yusoff F."/>
            <person name="Muhammad Yusoff S."/>
            <person name="Ahmad M.N."/>
            <person name="Yusof N.Y."/>
            <person name="Aziah I."/>
        </authorList>
    </citation>
    <scope>NUCLEOTIDE SEQUENCE [LARGE SCALE GENOMIC DNA]</scope>
    <source>
        <strain evidence="1 2">LS 001/16</strain>
    </source>
</reference>
<gene>
    <name evidence="1" type="ORF">EFP84_03205</name>
</gene>
<organism evidence="1 2">
    <name type="scientific">Leptospira kmetyi</name>
    <dbReference type="NCBI Taxonomy" id="408139"/>
    <lineage>
        <taxon>Bacteria</taxon>
        <taxon>Pseudomonadati</taxon>
        <taxon>Spirochaetota</taxon>
        <taxon>Spirochaetia</taxon>
        <taxon>Leptospirales</taxon>
        <taxon>Leptospiraceae</taxon>
        <taxon>Leptospira</taxon>
    </lineage>
</organism>
<protein>
    <submittedName>
        <fullName evidence="1">Uncharacterized protein</fullName>
    </submittedName>
</protein>
<name>A0AAD0ULN1_9LEPT</name>
<evidence type="ECO:0000313" key="1">
    <source>
        <dbReference type="EMBL" id="AYV54618.1"/>
    </source>
</evidence>
<accession>A0AAD0ULN1</accession>
<dbReference type="RefSeq" id="WP_010574541.1">
    <property type="nucleotide sequence ID" value="NZ_CP033614.1"/>
</dbReference>
<evidence type="ECO:0000313" key="2">
    <source>
        <dbReference type="Proteomes" id="UP000276407"/>
    </source>
</evidence>